<sequence length="63" mass="6953">MGHRLGLGGTQGRVLCPVLSRRVEPWGRVLWPGCSWAKPRGRELCPTQNAKSPGNTKPEPFKT</sequence>
<gene>
    <name evidence="2" type="ORF">BAZO_20478</name>
</gene>
<keyword evidence="3" id="KW-1185">Reference proteome</keyword>
<organism evidence="2 3">
    <name type="scientific">Schinkia azotoformans LMG 9581</name>
    <dbReference type="NCBI Taxonomy" id="1131731"/>
    <lineage>
        <taxon>Bacteria</taxon>
        <taxon>Bacillati</taxon>
        <taxon>Bacillota</taxon>
        <taxon>Bacilli</taxon>
        <taxon>Bacillales</taxon>
        <taxon>Bacillaceae</taxon>
        <taxon>Calidifontibacillus/Schinkia group</taxon>
        <taxon>Schinkia</taxon>
    </lineage>
</organism>
<protein>
    <submittedName>
        <fullName evidence="2">Uncharacterized protein</fullName>
    </submittedName>
</protein>
<proteinExistence type="predicted"/>
<feature type="compositionally biased region" description="Polar residues" evidence="1">
    <location>
        <begin position="46"/>
        <end position="55"/>
    </location>
</feature>
<dbReference type="STRING" id="1131731.BAZO_20478"/>
<dbReference type="Proteomes" id="UP000006315">
    <property type="component" value="Unassembled WGS sequence"/>
</dbReference>
<accession>K6DPW9</accession>
<evidence type="ECO:0000313" key="3">
    <source>
        <dbReference type="Proteomes" id="UP000006315"/>
    </source>
</evidence>
<comment type="caution">
    <text evidence="2">The sequence shown here is derived from an EMBL/GenBank/DDBJ whole genome shotgun (WGS) entry which is preliminary data.</text>
</comment>
<feature type="region of interest" description="Disordered" evidence="1">
    <location>
        <begin position="42"/>
        <end position="63"/>
    </location>
</feature>
<dbReference type="EMBL" id="AJLR01000152">
    <property type="protein sequence ID" value="EKN62831.1"/>
    <property type="molecule type" value="Genomic_DNA"/>
</dbReference>
<reference evidence="2 3" key="1">
    <citation type="journal article" date="2012" name="Front. Microbiol.">
        <title>Redundancy and modularity in membrane-associated dissimilatory nitrate reduction in Bacillus.</title>
        <authorList>
            <person name="Heylen K."/>
            <person name="Keltjens J."/>
        </authorList>
    </citation>
    <scope>NUCLEOTIDE SEQUENCE [LARGE SCALE GENOMIC DNA]</scope>
    <source>
        <strain evidence="2 3">LMG 9581</strain>
    </source>
</reference>
<dbReference type="AlphaFoldDB" id="K6DPW9"/>
<evidence type="ECO:0000313" key="2">
    <source>
        <dbReference type="EMBL" id="EKN62831.1"/>
    </source>
</evidence>
<evidence type="ECO:0000256" key="1">
    <source>
        <dbReference type="SAM" id="MobiDB-lite"/>
    </source>
</evidence>
<name>K6DPW9_SCHAZ</name>